<reference evidence="2" key="1">
    <citation type="submission" date="2015-06" db="EMBL/GenBank/DDBJ databases">
        <title>New insights into the roles of widespread benthic archaea in carbon and nitrogen cycling.</title>
        <authorList>
            <person name="Lazar C.S."/>
            <person name="Baker B.J."/>
            <person name="Seitz K.W."/>
            <person name="Hyde A.S."/>
            <person name="Dick G.J."/>
            <person name="Hinrichs K.-U."/>
            <person name="Teske A.P."/>
        </authorList>
    </citation>
    <scope>NUCLEOTIDE SEQUENCE [LARGE SCALE GENOMIC DNA]</scope>
</reference>
<proteinExistence type="predicted"/>
<comment type="caution">
    <text evidence="1">The sequence shown here is derived from an EMBL/GenBank/DDBJ whole genome shotgun (WGS) entry which is preliminary data.</text>
</comment>
<gene>
    <name evidence="1" type="ORF">AC478_00875</name>
</gene>
<dbReference type="EMBL" id="LFWV01000007">
    <property type="protein sequence ID" value="KON32250.1"/>
    <property type="molecule type" value="Genomic_DNA"/>
</dbReference>
<organism evidence="1 2">
    <name type="scientific">miscellaneous Crenarchaeota group-1 archaeon SG8-32-3</name>
    <dbReference type="NCBI Taxonomy" id="1685125"/>
    <lineage>
        <taxon>Archaea</taxon>
        <taxon>Candidatus Bathyarchaeota</taxon>
        <taxon>MCG-1</taxon>
    </lineage>
</organism>
<dbReference type="Proteomes" id="UP000054016">
    <property type="component" value="Unassembled WGS sequence"/>
</dbReference>
<evidence type="ECO:0000313" key="1">
    <source>
        <dbReference type="EMBL" id="KON32250.1"/>
    </source>
</evidence>
<accession>A0A0M0BV51</accession>
<sequence>MVLVSLTTTVAFSFSIAERDVSWVSEAENWIRKENWEPDREYIPMMSVAFFLIENGEEQFFRLYSHQEFSSYMRGLVNDVDKRIEYISREFLMDKILAKDRVLELVGRFPFDFGFFNKYGAAYFILEDNLDMNLEGTIIIFDIKGRYGVWEITNWFL</sequence>
<protein>
    <submittedName>
        <fullName evidence="1">Uncharacterized protein</fullName>
    </submittedName>
</protein>
<evidence type="ECO:0000313" key="2">
    <source>
        <dbReference type="Proteomes" id="UP000054016"/>
    </source>
</evidence>
<dbReference type="AlphaFoldDB" id="A0A0M0BV51"/>
<name>A0A0M0BV51_9ARCH</name>